<evidence type="ECO:0000313" key="3">
    <source>
        <dbReference type="EMBL" id="BDW86806.1"/>
    </source>
</evidence>
<dbReference type="GO" id="GO:0016491">
    <property type="term" value="F:oxidoreductase activity"/>
    <property type="evidence" value="ECO:0007669"/>
    <property type="project" value="UniProtKB-KW"/>
</dbReference>
<dbReference type="InterPro" id="IPR006076">
    <property type="entry name" value="FAD-dep_OxRdtase"/>
</dbReference>
<gene>
    <name evidence="3" type="ORF">MACH21_29830</name>
</gene>
<dbReference type="EMBL" id="AP027266">
    <property type="protein sequence ID" value="BDW86806.1"/>
    <property type="molecule type" value="Genomic_DNA"/>
</dbReference>
<protein>
    <submittedName>
        <fullName evidence="3">Oxidoreductase</fullName>
    </submittedName>
</protein>
<evidence type="ECO:0000313" key="4">
    <source>
        <dbReference type="Proteomes" id="UP001337723"/>
    </source>
</evidence>
<organism evidence="3 4">
    <name type="scientific">Roseicyclus marinus</name>
    <dbReference type="NCBI Taxonomy" id="2161673"/>
    <lineage>
        <taxon>Bacteria</taxon>
        <taxon>Pseudomonadati</taxon>
        <taxon>Pseudomonadota</taxon>
        <taxon>Alphaproteobacteria</taxon>
        <taxon>Rhodobacterales</taxon>
        <taxon>Roseobacteraceae</taxon>
        <taxon>Roseicyclus</taxon>
    </lineage>
</organism>
<evidence type="ECO:0000259" key="2">
    <source>
        <dbReference type="Pfam" id="PF01266"/>
    </source>
</evidence>
<dbReference type="PANTHER" id="PTHR13847:SF289">
    <property type="entry name" value="GLYCINE OXIDASE"/>
    <property type="match status" value="1"/>
</dbReference>
<keyword evidence="1" id="KW-0560">Oxidoreductase</keyword>
<sequence>MAEIRVFGAGIFGLSIAWEALLRGASVEVVDPFGVGAGSSGGVVGALAPHVPENWNSKKQVQFDALDMAAEFWGGVAAAGGQDPGYGRTGRLQPIADEAALALARARGETAGALWQGRYRWDVVAAAEFPELLDSPTGWLIHDNLTARMHPRRACAALAAAIGAKGGRIGPEATDRPMIEVRATGAAGLAELSQAMGRNLGTGVKGQAAVFRADLGGAPQLFAEALHIVPHADGTVAIGSTSEREYDDPVSTDGQLDALIETARRLCPALRAAPVIERWAGLRPRARSRAPMLGADPVRTGAYIANGGFKIGFGMAPMVARMMADLILEGRDTIPPEFRPEASL</sequence>
<name>A0AA48KP52_9RHOB</name>
<reference evidence="3 4" key="1">
    <citation type="submission" date="2023-01" db="EMBL/GenBank/DDBJ databases">
        <title>Complete genome sequence of Roseicyclus marinus strain Dej080120_10.</title>
        <authorList>
            <person name="Ueki S."/>
            <person name="Maruyama F."/>
        </authorList>
    </citation>
    <scope>NUCLEOTIDE SEQUENCE [LARGE SCALE GENOMIC DNA]</scope>
    <source>
        <strain evidence="3 4">Dej080120_10</strain>
    </source>
</reference>
<keyword evidence="4" id="KW-1185">Reference proteome</keyword>
<dbReference type="InterPro" id="IPR036188">
    <property type="entry name" value="FAD/NAD-bd_sf"/>
</dbReference>
<dbReference type="AlphaFoldDB" id="A0AA48KP52"/>
<dbReference type="KEGG" id="rmai:MACH21_29830"/>
<dbReference type="Gene3D" id="3.50.50.60">
    <property type="entry name" value="FAD/NAD(P)-binding domain"/>
    <property type="match status" value="2"/>
</dbReference>
<dbReference type="RefSeq" id="WP_338276627.1">
    <property type="nucleotide sequence ID" value="NZ_AP027266.1"/>
</dbReference>
<dbReference type="Proteomes" id="UP001337723">
    <property type="component" value="Chromosome"/>
</dbReference>
<dbReference type="PANTHER" id="PTHR13847">
    <property type="entry name" value="SARCOSINE DEHYDROGENASE-RELATED"/>
    <property type="match status" value="1"/>
</dbReference>
<dbReference type="GO" id="GO:0005737">
    <property type="term" value="C:cytoplasm"/>
    <property type="evidence" value="ECO:0007669"/>
    <property type="project" value="TreeGrafter"/>
</dbReference>
<feature type="domain" description="FAD dependent oxidoreductase" evidence="2">
    <location>
        <begin position="6"/>
        <end position="326"/>
    </location>
</feature>
<dbReference type="SUPFAM" id="SSF51971">
    <property type="entry name" value="Nucleotide-binding domain"/>
    <property type="match status" value="1"/>
</dbReference>
<dbReference type="Pfam" id="PF01266">
    <property type="entry name" value="DAO"/>
    <property type="match status" value="1"/>
</dbReference>
<proteinExistence type="predicted"/>
<dbReference type="Gene3D" id="3.30.9.10">
    <property type="entry name" value="D-Amino Acid Oxidase, subunit A, domain 2"/>
    <property type="match status" value="2"/>
</dbReference>
<accession>A0AA48KP52</accession>
<evidence type="ECO:0000256" key="1">
    <source>
        <dbReference type="ARBA" id="ARBA00023002"/>
    </source>
</evidence>